<reference evidence="1" key="1">
    <citation type="journal article" date="2021" name="PeerJ">
        <title>Extensive microbial diversity within the chicken gut microbiome revealed by metagenomics and culture.</title>
        <authorList>
            <person name="Gilroy R."/>
            <person name="Ravi A."/>
            <person name="Getino M."/>
            <person name="Pursley I."/>
            <person name="Horton D.L."/>
            <person name="Alikhan N.F."/>
            <person name="Baker D."/>
            <person name="Gharbi K."/>
            <person name="Hall N."/>
            <person name="Watson M."/>
            <person name="Adriaenssens E.M."/>
            <person name="Foster-Nyarko E."/>
            <person name="Jarju S."/>
            <person name="Secka A."/>
            <person name="Antonio M."/>
            <person name="Oren A."/>
            <person name="Chaudhuri R.R."/>
            <person name="La Ragione R."/>
            <person name="Hildebrand F."/>
            <person name="Pallen M.J."/>
        </authorList>
    </citation>
    <scope>NUCLEOTIDE SEQUENCE</scope>
    <source>
        <strain evidence="1">ChiGjej4B4-12881</strain>
    </source>
</reference>
<dbReference type="EMBL" id="DXEU01000202">
    <property type="protein sequence ID" value="HIX53313.1"/>
    <property type="molecule type" value="Genomic_DNA"/>
</dbReference>
<dbReference type="Proteomes" id="UP000886780">
    <property type="component" value="Unassembled WGS sequence"/>
</dbReference>
<name>A0A9D1W6E3_9FIRM</name>
<organism evidence="1 2">
    <name type="scientific">Candidatus Lachnoclostridium stercoripullorum</name>
    <dbReference type="NCBI Taxonomy" id="2838635"/>
    <lineage>
        <taxon>Bacteria</taxon>
        <taxon>Bacillati</taxon>
        <taxon>Bacillota</taxon>
        <taxon>Clostridia</taxon>
        <taxon>Lachnospirales</taxon>
        <taxon>Lachnospiraceae</taxon>
    </lineage>
</organism>
<sequence>MDHNFDNLTEEQKERVLEFGQVSACCSEDVLEAIEEQIPMTYEMYRKCMQQLGMLGAINSLMDLRGRYPELAARYDKDEGWGPEKKEEDLRKIMEKVRRAEEEQKK</sequence>
<comment type="caution">
    <text evidence="1">The sequence shown here is derived from an EMBL/GenBank/DDBJ whole genome shotgun (WGS) entry which is preliminary data.</text>
</comment>
<accession>A0A9D1W6E3</accession>
<protein>
    <submittedName>
        <fullName evidence="1">Uncharacterized protein</fullName>
    </submittedName>
</protein>
<gene>
    <name evidence="1" type="ORF">IAA28_10995</name>
</gene>
<reference evidence="1" key="2">
    <citation type="submission" date="2021-04" db="EMBL/GenBank/DDBJ databases">
        <authorList>
            <person name="Gilroy R."/>
        </authorList>
    </citation>
    <scope>NUCLEOTIDE SEQUENCE</scope>
    <source>
        <strain evidence="1">ChiGjej4B4-12881</strain>
    </source>
</reference>
<proteinExistence type="predicted"/>
<dbReference type="AlphaFoldDB" id="A0A9D1W6E3"/>
<evidence type="ECO:0000313" key="2">
    <source>
        <dbReference type="Proteomes" id="UP000886780"/>
    </source>
</evidence>
<evidence type="ECO:0000313" key="1">
    <source>
        <dbReference type="EMBL" id="HIX53313.1"/>
    </source>
</evidence>